<proteinExistence type="predicted"/>
<dbReference type="RefSeq" id="WP_050457799.1">
    <property type="nucleotide sequence ID" value="NZ_JMOD01000007.1"/>
</dbReference>
<dbReference type="Proteomes" id="UP000027327">
    <property type="component" value="Unassembled WGS sequence"/>
</dbReference>
<evidence type="ECO:0000313" key="2">
    <source>
        <dbReference type="Proteomes" id="UP000027327"/>
    </source>
</evidence>
<dbReference type="PATRIC" id="fig|1310697.3.peg.584"/>
<comment type="caution">
    <text evidence="1">The sequence shown here is derived from an EMBL/GenBank/DDBJ whole genome shotgun (WGS) entry which is preliminary data.</text>
</comment>
<gene>
    <name evidence="1" type="ORF">J596_0624</name>
</gene>
<name>A0A062ISU7_ACIBA</name>
<protein>
    <recommendedName>
        <fullName evidence="3">DUF1833 domain-containing protein</fullName>
    </recommendedName>
</protein>
<dbReference type="Pfam" id="PF08875">
    <property type="entry name" value="DUF1833"/>
    <property type="match status" value="1"/>
</dbReference>
<dbReference type="EMBL" id="JMOD01000007">
    <property type="protein sequence ID" value="KCY21597.1"/>
    <property type="molecule type" value="Genomic_DNA"/>
</dbReference>
<dbReference type="AlphaFoldDB" id="A0A062ISU7"/>
<organism evidence="1 2">
    <name type="scientific">Acinetobacter baumannii 21072</name>
    <dbReference type="NCBI Taxonomy" id="1310697"/>
    <lineage>
        <taxon>Bacteria</taxon>
        <taxon>Pseudomonadati</taxon>
        <taxon>Pseudomonadota</taxon>
        <taxon>Gammaproteobacteria</taxon>
        <taxon>Moraxellales</taxon>
        <taxon>Moraxellaceae</taxon>
        <taxon>Acinetobacter</taxon>
        <taxon>Acinetobacter calcoaceticus/baumannii complex</taxon>
    </lineage>
</organism>
<accession>A0A062ISU7</accession>
<evidence type="ECO:0008006" key="3">
    <source>
        <dbReference type="Google" id="ProtNLM"/>
    </source>
</evidence>
<sequence>MIELTPEQLAVLDQSAGPIGWLESVEISHPNWPQVLRYVVNSSEPIILTHEDGQTFEYVYVPLTINRGGDEDNLDQKLTAVIGDVGTIVPDLIKLVLQDDEITLPILNYRAYIIGRYDVPAYVVRDLEVVTVTRDSRGSSFEAQAPGLNDSGNGEIYSASTDESLEGFYA</sequence>
<reference evidence="1 2" key="1">
    <citation type="submission" date="2014-04" db="EMBL/GenBank/DDBJ databases">
        <title>Comparative genomics and transcriptomics to identify genetic mechanisms underlying the emergence of carbapenem resistant Acinetobacter baumannii (CRAb).</title>
        <authorList>
            <person name="Harris A.D."/>
            <person name="Johnson K.J."/>
            <person name="George J."/>
            <person name="Nadendla S."/>
            <person name="Daugherty S.C."/>
            <person name="Parankush S."/>
            <person name="Sadzewicz L."/>
            <person name="Tallon L."/>
            <person name="Sengamalay N."/>
            <person name="Hazen T.H."/>
            <person name="Rasko D.A."/>
        </authorList>
    </citation>
    <scope>NUCLEOTIDE SEQUENCE [LARGE SCALE GENOMIC DNA]</scope>
    <source>
        <strain evidence="1 2">21072</strain>
    </source>
</reference>
<dbReference type="InterPro" id="IPR014974">
    <property type="entry name" value="DUF1833"/>
</dbReference>
<evidence type="ECO:0000313" key="1">
    <source>
        <dbReference type="EMBL" id="KCY21597.1"/>
    </source>
</evidence>